<name>A0A317L2Z0_9BACI</name>
<comment type="caution">
    <text evidence="2">The sequence shown here is derived from an EMBL/GenBank/DDBJ whole genome shotgun (WGS) entry which is preliminary data.</text>
</comment>
<dbReference type="EMBL" id="QGTD01000009">
    <property type="protein sequence ID" value="PWU68159.1"/>
    <property type="molecule type" value="Genomic_DNA"/>
</dbReference>
<keyword evidence="1" id="KW-0812">Transmembrane</keyword>
<evidence type="ECO:0000313" key="3">
    <source>
        <dbReference type="Proteomes" id="UP000245624"/>
    </source>
</evidence>
<reference evidence="2 3" key="1">
    <citation type="submission" date="2018-05" db="EMBL/GenBank/DDBJ databases">
        <title>Genomic analysis of Gracilibacillus dipsosauri DD1 reveals novel features of a salt-tolerant amylase.</title>
        <authorList>
            <person name="Deutch C.E."/>
            <person name="Yang S."/>
        </authorList>
    </citation>
    <scope>NUCLEOTIDE SEQUENCE [LARGE SCALE GENOMIC DNA]</scope>
    <source>
        <strain evidence="2 3">DD1</strain>
    </source>
</reference>
<organism evidence="2 3">
    <name type="scientific">Gracilibacillus dipsosauri</name>
    <dbReference type="NCBI Taxonomy" id="178340"/>
    <lineage>
        <taxon>Bacteria</taxon>
        <taxon>Bacillati</taxon>
        <taxon>Bacillota</taxon>
        <taxon>Bacilli</taxon>
        <taxon>Bacillales</taxon>
        <taxon>Bacillaceae</taxon>
        <taxon>Gracilibacillus</taxon>
    </lineage>
</organism>
<sequence>MRKRRRRIGAPPARQVVFITFFIFIISMVGSILVVNEGIKPVLVEYAQVRVSQVASKALGIAVSRKISEDLEAGDLIEVQVDENGKVENYIFNTVVENRVRRNVQYRVETFMKLLEKGEQPELGTPLEIEEELAPSERELLEAIRERGLLIEVPLGQALGVPVLANLGPKIPINLEAVGDVYTEVKSEMVETGINGALIRVNVYIQVNVRIIMPFASNPVVLEQNIPVTRMFHPGEVPEYYQGGEGDSNLSIPLDPLN</sequence>
<proteinExistence type="predicted"/>
<dbReference type="RefSeq" id="WP_109984657.1">
    <property type="nucleotide sequence ID" value="NZ_QGTD01000009.1"/>
</dbReference>
<dbReference type="Proteomes" id="UP000245624">
    <property type="component" value="Unassembled WGS sequence"/>
</dbReference>
<dbReference type="InterPro" id="IPR014197">
    <property type="entry name" value="Sporulation_prot_YunB"/>
</dbReference>
<keyword evidence="3" id="KW-1185">Reference proteome</keyword>
<dbReference type="PIRSF" id="PIRSF021383">
    <property type="entry name" value="YunB"/>
    <property type="match status" value="1"/>
</dbReference>
<evidence type="ECO:0000256" key="1">
    <source>
        <dbReference type="SAM" id="Phobius"/>
    </source>
</evidence>
<keyword evidence="1" id="KW-0472">Membrane</keyword>
<dbReference type="AlphaFoldDB" id="A0A317L2Z0"/>
<feature type="transmembrane region" description="Helical" evidence="1">
    <location>
        <begin position="16"/>
        <end position="35"/>
    </location>
</feature>
<evidence type="ECO:0000313" key="2">
    <source>
        <dbReference type="EMBL" id="PWU68159.1"/>
    </source>
</evidence>
<dbReference type="NCBIfam" id="TIGR02832">
    <property type="entry name" value="spo_yunB"/>
    <property type="match status" value="1"/>
</dbReference>
<protein>
    <submittedName>
        <fullName evidence="2">Sporulation protein YunB</fullName>
    </submittedName>
</protein>
<dbReference type="OrthoDB" id="1649278at2"/>
<gene>
    <name evidence="2" type="primary">yunB</name>
    <name evidence="2" type="ORF">DLJ74_12060</name>
</gene>
<keyword evidence="1" id="KW-1133">Transmembrane helix</keyword>
<dbReference type="Pfam" id="PF09560">
    <property type="entry name" value="Spore_YunB"/>
    <property type="match status" value="1"/>
</dbReference>
<accession>A0A317L2Z0</accession>